<dbReference type="PANTHER" id="PTHR33867:SF1">
    <property type="entry name" value="RIBOSOME MATURATION FACTOR RIMP"/>
    <property type="match status" value="1"/>
</dbReference>
<dbReference type="InterPro" id="IPR028998">
    <property type="entry name" value="RimP_C"/>
</dbReference>
<dbReference type="OrthoDB" id="361904at2"/>
<sequence length="155" mass="17169">MEYSSFENIPYFNECSAVMSAEGFKLVELHVVPQNGKINISAVIASSDSKKDIGVSDCAKAHRALFSEMVKILGKNEDDISMEMCSPGIERTLRNAAEFEIFTGREVRVWDKNVNDWVCGKIKSSDKNQVTLELEGGGEESVAYADIAKAKFLHL</sequence>
<dbReference type="STRING" id="869209.Tresu_2093"/>
<dbReference type="KEGG" id="tsu:Tresu_2093"/>
<dbReference type="Proteomes" id="UP000006852">
    <property type="component" value="Chromosome"/>
</dbReference>
<evidence type="ECO:0000259" key="1">
    <source>
        <dbReference type="Pfam" id="PF02576"/>
    </source>
</evidence>
<dbReference type="InterPro" id="IPR036847">
    <property type="entry name" value="RimP_C_sf"/>
</dbReference>
<name>F2NTH4_TRES6</name>
<organism evidence="3 4">
    <name type="scientific">Treponema succinifaciens (strain ATCC 33096 / DSM 2489 / 6091)</name>
    <dbReference type="NCBI Taxonomy" id="869209"/>
    <lineage>
        <taxon>Bacteria</taxon>
        <taxon>Pseudomonadati</taxon>
        <taxon>Spirochaetota</taxon>
        <taxon>Spirochaetia</taxon>
        <taxon>Spirochaetales</taxon>
        <taxon>Treponemataceae</taxon>
        <taxon>Treponema</taxon>
    </lineage>
</organism>
<dbReference type="PANTHER" id="PTHR33867">
    <property type="entry name" value="RIBOSOME MATURATION FACTOR RIMP"/>
    <property type="match status" value="1"/>
</dbReference>
<dbReference type="RefSeq" id="WP_013702217.1">
    <property type="nucleotide sequence ID" value="NC_015385.1"/>
</dbReference>
<feature type="domain" description="Ribosome maturation factor RimP C-terminal" evidence="2">
    <location>
        <begin position="93"/>
        <end position="151"/>
    </location>
</feature>
<evidence type="ECO:0000313" key="4">
    <source>
        <dbReference type="Proteomes" id="UP000006852"/>
    </source>
</evidence>
<dbReference type="CDD" id="cd01734">
    <property type="entry name" value="YlxS_C"/>
    <property type="match status" value="1"/>
</dbReference>
<dbReference type="EMBL" id="CP002631">
    <property type="protein sequence ID" value="AEB14963.1"/>
    <property type="molecule type" value="Genomic_DNA"/>
</dbReference>
<accession>F2NTH4</accession>
<dbReference type="GeneID" id="302999216"/>
<proteinExistence type="predicted"/>
<dbReference type="SUPFAM" id="SSF74942">
    <property type="entry name" value="YhbC-like, C-terminal domain"/>
    <property type="match status" value="1"/>
</dbReference>
<dbReference type="InterPro" id="IPR003728">
    <property type="entry name" value="Ribosome_maturation_RimP"/>
</dbReference>
<dbReference type="GO" id="GO:0005829">
    <property type="term" value="C:cytosol"/>
    <property type="evidence" value="ECO:0007669"/>
    <property type="project" value="TreeGrafter"/>
</dbReference>
<gene>
    <name evidence="3" type="ordered locus">Tresu_2093</name>
</gene>
<dbReference type="GO" id="GO:0006412">
    <property type="term" value="P:translation"/>
    <property type="evidence" value="ECO:0007669"/>
    <property type="project" value="TreeGrafter"/>
</dbReference>
<dbReference type="InterPro" id="IPR028989">
    <property type="entry name" value="RimP_N"/>
</dbReference>
<feature type="domain" description="Ribosome maturation factor RimP N-terminal" evidence="1">
    <location>
        <begin position="15"/>
        <end position="90"/>
    </location>
</feature>
<dbReference type="Pfam" id="PF17384">
    <property type="entry name" value="DUF150_C"/>
    <property type="match status" value="1"/>
</dbReference>
<evidence type="ECO:0008006" key="5">
    <source>
        <dbReference type="Google" id="ProtNLM"/>
    </source>
</evidence>
<keyword evidence="4" id="KW-1185">Reference proteome</keyword>
<evidence type="ECO:0000313" key="3">
    <source>
        <dbReference type="EMBL" id="AEB14963.1"/>
    </source>
</evidence>
<protein>
    <recommendedName>
        <fullName evidence="5">Ribosome maturation factor RimP</fullName>
    </recommendedName>
</protein>
<reference evidence="4" key="2">
    <citation type="submission" date="2011-04" db="EMBL/GenBank/DDBJ databases">
        <title>The complete genome of chromosome of Treponema succinifaciens DSM 2489.</title>
        <authorList>
            <person name="Lucas S."/>
            <person name="Copeland A."/>
            <person name="Lapidus A."/>
            <person name="Bruce D."/>
            <person name="Goodwin L."/>
            <person name="Pitluck S."/>
            <person name="Peters L."/>
            <person name="Kyrpides N."/>
            <person name="Mavromatis K."/>
            <person name="Ivanova N."/>
            <person name="Ovchinnikova G."/>
            <person name="Teshima H."/>
            <person name="Detter J.C."/>
            <person name="Tapia R."/>
            <person name="Han C."/>
            <person name="Land M."/>
            <person name="Hauser L."/>
            <person name="Markowitz V."/>
            <person name="Cheng J.-F."/>
            <person name="Hugenholtz P."/>
            <person name="Woyke T."/>
            <person name="Wu D."/>
            <person name="Gronow S."/>
            <person name="Wellnitz S."/>
            <person name="Brambilla E."/>
            <person name="Klenk H.-P."/>
            <person name="Eisen J.A."/>
        </authorList>
    </citation>
    <scope>NUCLEOTIDE SEQUENCE [LARGE SCALE GENOMIC DNA]</scope>
    <source>
        <strain evidence="4">ATCC 33096 / DSM 2489 / 6091</strain>
    </source>
</reference>
<dbReference type="GO" id="GO:0000028">
    <property type="term" value="P:ribosomal small subunit assembly"/>
    <property type="evidence" value="ECO:0007669"/>
    <property type="project" value="TreeGrafter"/>
</dbReference>
<dbReference type="eggNOG" id="COG0779">
    <property type="taxonomic scope" value="Bacteria"/>
</dbReference>
<dbReference type="AlphaFoldDB" id="F2NTH4"/>
<dbReference type="HOGENOM" id="CLU_070525_4_0_12"/>
<evidence type="ECO:0000259" key="2">
    <source>
        <dbReference type="Pfam" id="PF17384"/>
    </source>
</evidence>
<reference evidence="3 4" key="1">
    <citation type="journal article" date="2011" name="Stand. Genomic Sci.">
        <title>Complete genome sequence of Treponema succinifaciens type strain (6091).</title>
        <authorList>
            <person name="Han C."/>
            <person name="Gronow S."/>
            <person name="Teshima H."/>
            <person name="Lapidus A."/>
            <person name="Nolan M."/>
            <person name="Lucas S."/>
            <person name="Hammon N."/>
            <person name="Deshpande S."/>
            <person name="Cheng J.F."/>
            <person name="Zeytun A."/>
            <person name="Tapia R."/>
            <person name="Goodwin L."/>
            <person name="Pitluck S."/>
            <person name="Liolios K."/>
            <person name="Pagani I."/>
            <person name="Ivanova N."/>
            <person name="Mavromatis K."/>
            <person name="Mikhailova N."/>
            <person name="Huntemann M."/>
            <person name="Pati A."/>
            <person name="Chen A."/>
            <person name="Palaniappan K."/>
            <person name="Land M."/>
            <person name="Hauser L."/>
            <person name="Brambilla E.M."/>
            <person name="Rohde M."/>
            <person name="Goker M."/>
            <person name="Woyke T."/>
            <person name="Bristow J."/>
            <person name="Eisen J.A."/>
            <person name="Markowitz V."/>
            <person name="Hugenholtz P."/>
            <person name="Kyrpides N.C."/>
            <person name="Klenk H.P."/>
            <person name="Detter J.C."/>
        </authorList>
    </citation>
    <scope>NUCLEOTIDE SEQUENCE [LARGE SCALE GENOMIC DNA]</scope>
    <source>
        <strain evidence="4">ATCC 33096 / DSM 2489 / 6091</strain>
    </source>
</reference>
<dbReference type="Pfam" id="PF02576">
    <property type="entry name" value="RimP_N"/>
    <property type="match status" value="1"/>
</dbReference>